<feature type="compositionally biased region" description="Basic and acidic residues" evidence="6">
    <location>
        <begin position="813"/>
        <end position="826"/>
    </location>
</feature>
<dbReference type="EMBL" id="BFEA01000072">
    <property type="protein sequence ID" value="GBG66339.1"/>
    <property type="molecule type" value="Genomic_DNA"/>
</dbReference>
<reference evidence="10 11" key="1">
    <citation type="journal article" date="2018" name="Cell">
        <title>The Chara Genome: Secondary Complexity and Implications for Plant Terrestrialization.</title>
        <authorList>
            <person name="Nishiyama T."/>
            <person name="Sakayama H."/>
            <person name="Vries J.D."/>
            <person name="Buschmann H."/>
            <person name="Saint-Marcoux D."/>
            <person name="Ullrich K.K."/>
            <person name="Haas F.B."/>
            <person name="Vanderstraeten L."/>
            <person name="Becker D."/>
            <person name="Lang D."/>
            <person name="Vosolsobe S."/>
            <person name="Rombauts S."/>
            <person name="Wilhelmsson P.K.I."/>
            <person name="Janitza P."/>
            <person name="Kern R."/>
            <person name="Heyl A."/>
            <person name="Rumpler F."/>
            <person name="Villalobos L.I.A.C."/>
            <person name="Clay J.M."/>
            <person name="Skokan R."/>
            <person name="Toyoda A."/>
            <person name="Suzuki Y."/>
            <person name="Kagoshima H."/>
            <person name="Schijlen E."/>
            <person name="Tajeshwar N."/>
            <person name="Catarino B."/>
            <person name="Hetherington A.J."/>
            <person name="Saltykova A."/>
            <person name="Bonnot C."/>
            <person name="Breuninger H."/>
            <person name="Symeonidi A."/>
            <person name="Radhakrishnan G.V."/>
            <person name="Van Nieuwerburgh F."/>
            <person name="Deforce D."/>
            <person name="Chang C."/>
            <person name="Karol K.G."/>
            <person name="Hedrich R."/>
            <person name="Ulvskov P."/>
            <person name="Glockner G."/>
            <person name="Delwiche C.F."/>
            <person name="Petrasek J."/>
            <person name="Van de Peer Y."/>
            <person name="Friml J."/>
            <person name="Beilby M."/>
            <person name="Dolan L."/>
            <person name="Kohara Y."/>
            <person name="Sugano S."/>
            <person name="Fujiyama A."/>
            <person name="Delaux P.-M."/>
            <person name="Quint M."/>
            <person name="TheiBen G."/>
            <person name="Hagemann M."/>
            <person name="Harholt J."/>
            <person name="Dunand C."/>
            <person name="Zachgo S."/>
            <person name="Langdale J."/>
            <person name="Maumus F."/>
            <person name="Straeten D.V.D."/>
            <person name="Gould S.B."/>
            <person name="Rensing S.A."/>
        </authorList>
    </citation>
    <scope>NUCLEOTIDE SEQUENCE [LARGE SCALE GENOMIC DNA]</scope>
    <source>
        <strain evidence="10 11">S276</strain>
    </source>
</reference>
<evidence type="ECO:0000313" key="10">
    <source>
        <dbReference type="EMBL" id="GBG66339.1"/>
    </source>
</evidence>
<keyword evidence="3" id="KW-0445">Lipid transport</keyword>
<feature type="domain" description="SMP-LTD" evidence="9">
    <location>
        <begin position="98"/>
        <end position="290"/>
    </location>
</feature>
<dbReference type="OrthoDB" id="270970at2759"/>
<dbReference type="GO" id="GO:0006869">
    <property type="term" value="P:lipid transport"/>
    <property type="evidence" value="ECO:0007669"/>
    <property type="project" value="UniProtKB-KW"/>
</dbReference>
<evidence type="ECO:0000259" key="8">
    <source>
        <dbReference type="PROSITE" id="PS50004"/>
    </source>
</evidence>
<feature type="compositionally biased region" description="Polar residues" evidence="6">
    <location>
        <begin position="832"/>
        <end position="845"/>
    </location>
</feature>
<dbReference type="PANTHER" id="PTHR47042">
    <property type="entry name" value="C2 DOMAIN-CONTAINING PROTEIN-LIKE"/>
    <property type="match status" value="1"/>
</dbReference>
<dbReference type="Proteomes" id="UP000265515">
    <property type="component" value="Unassembled WGS sequence"/>
</dbReference>
<dbReference type="SMART" id="SM00239">
    <property type="entry name" value="C2"/>
    <property type="match status" value="1"/>
</dbReference>
<feature type="compositionally biased region" description="Gly residues" evidence="6">
    <location>
        <begin position="612"/>
        <end position="623"/>
    </location>
</feature>
<feature type="region of interest" description="Disordered" evidence="6">
    <location>
        <begin position="806"/>
        <end position="856"/>
    </location>
</feature>
<feature type="compositionally biased region" description="Polar residues" evidence="6">
    <location>
        <begin position="473"/>
        <end position="486"/>
    </location>
</feature>
<comment type="subcellular location">
    <subcellularLocation>
        <location evidence="1">Membrane</location>
    </subcellularLocation>
</comment>
<evidence type="ECO:0000256" key="7">
    <source>
        <dbReference type="SAM" id="Phobius"/>
    </source>
</evidence>
<name>A0A388K8J4_CHABU</name>
<dbReference type="CDD" id="cd00030">
    <property type="entry name" value="C2"/>
    <property type="match status" value="1"/>
</dbReference>
<feature type="compositionally biased region" description="Polar residues" evidence="6">
    <location>
        <begin position="703"/>
        <end position="713"/>
    </location>
</feature>
<feature type="transmembrane region" description="Helical" evidence="7">
    <location>
        <begin position="35"/>
        <end position="68"/>
    </location>
</feature>
<feature type="region of interest" description="Disordered" evidence="6">
    <location>
        <begin position="434"/>
        <end position="733"/>
    </location>
</feature>
<evidence type="ECO:0000256" key="5">
    <source>
        <dbReference type="ARBA" id="ARBA00023136"/>
    </source>
</evidence>
<evidence type="ECO:0000256" key="2">
    <source>
        <dbReference type="ARBA" id="ARBA00022448"/>
    </source>
</evidence>
<protein>
    <recommendedName>
        <fullName evidence="12">C2 domain-containing protein</fullName>
    </recommendedName>
</protein>
<dbReference type="CDD" id="cd21669">
    <property type="entry name" value="SMP_SF"/>
    <property type="match status" value="1"/>
</dbReference>
<dbReference type="PANTHER" id="PTHR47042:SF8">
    <property type="entry name" value="INTEGRAL MEMBRANE SINGLE C2 DOMAIN PROTEIN"/>
    <property type="match status" value="1"/>
</dbReference>
<dbReference type="PROSITE" id="PS51847">
    <property type="entry name" value="SMP"/>
    <property type="match status" value="1"/>
</dbReference>
<sequence>MRHKMSRAGNELMANVETLWCKGESAVESILQWPLFVHLVFVMALIWIAGKFQLNFLFVFTWGVFYLWKVECKQRRRLADQIRRKLQQEMEKRTPTTDSETLDWLNALMEKMWPAFLEQYLSRSVADCLHINLNIYKPKALRKIVIDCLRLGTSPPLIKTAKVYRDPRNGDHAILEIEMSYVAADDMRVELIARLKKAGLGLSGKLYGNNLRIEGKMRLGFRFVQYFPYVGRLSVSFVDPPAIGLSVKPLSSNAIDLADLPGIATWLMKALCNVVETTMVEPKPMILDLIKILGTDYGLGYYPVCYGLYPGEAFAVIEVLDGKELEGKDRTGFSDPYVKLQIGRVKMRTSFKKQTISPYWNEIFRLRIAGWHFPVKLHLRVRDHDSFGKDDELGYTEVDLADYRNGERHEIWKKLDGAKSGIIHMAITIVEQQTPGEGGVPNDVLPVRSASMPIRPPQPADDKAGQPRPTILPSKSMSNLDRSYSGNLLPGKGGRGRGGSEDGSVPPSGHSSAGYHGRAIDREGSAATHRSHRQTPGVEGMPSMVGSSNAAGEIDRFGSAGGGFLDSQGMSDNEGSGRHGSSHSRADGTMHRSASSVELQQEADGRGSVARGAGGGEGGGGGRGGRRPSNGSMYAGSEGGDEGFSGMAGTGIVPDMLSPQSTSGRPSFNRAGMSYMQSSSSLNHHGLGGDEGTPGIQAGRAQRSLQERQNGGLTHSGDLAPSPKGGKLSMHGGVDRGFPFNGLSFLKKRRSSKISMRDPTPSDVVGGCVGFMQRAACPLSHRTMSQMGNWGSGGGDQVKEKSSLFRLSSWKPSRGDKHAWSDRGDNTDEETCSTGDEQTTQQQYSHRSRGRPHTSF</sequence>
<dbReference type="InterPro" id="IPR000008">
    <property type="entry name" value="C2_dom"/>
</dbReference>
<gene>
    <name evidence="10" type="ORF">CBR_g58829</name>
</gene>
<dbReference type="SUPFAM" id="SSF49562">
    <property type="entry name" value="C2 domain (Calcium/lipid-binding domain, CaLB)"/>
    <property type="match status" value="1"/>
</dbReference>
<dbReference type="Pfam" id="PF00168">
    <property type="entry name" value="C2"/>
    <property type="match status" value="1"/>
</dbReference>
<dbReference type="STRING" id="69332.A0A388K8J4"/>
<evidence type="ECO:0008006" key="12">
    <source>
        <dbReference type="Google" id="ProtNLM"/>
    </source>
</evidence>
<dbReference type="GO" id="GO:0008289">
    <property type="term" value="F:lipid binding"/>
    <property type="evidence" value="ECO:0007669"/>
    <property type="project" value="UniProtKB-KW"/>
</dbReference>
<dbReference type="AlphaFoldDB" id="A0A388K8J4"/>
<evidence type="ECO:0000256" key="1">
    <source>
        <dbReference type="ARBA" id="ARBA00004370"/>
    </source>
</evidence>
<keyword evidence="11" id="KW-1185">Reference proteome</keyword>
<evidence type="ECO:0000256" key="3">
    <source>
        <dbReference type="ARBA" id="ARBA00023055"/>
    </source>
</evidence>
<dbReference type="InterPro" id="IPR031468">
    <property type="entry name" value="SMP_LBD"/>
</dbReference>
<keyword evidence="2" id="KW-0813">Transport</keyword>
<keyword evidence="4" id="KW-0446">Lipid-binding</keyword>
<proteinExistence type="predicted"/>
<evidence type="ECO:0000256" key="6">
    <source>
        <dbReference type="SAM" id="MobiDB-lite"/>
    </source>
</evidence>
<keyword evidence="7" id="KW-0812">Transmembrane</keyword>
<dbReference type="Pfam" id="PF25669">
    <property type="entry name" value="SMP_MUG190-like"/>
    <property type="match status" value="1"/>
</dbReference>
<evidence type="ECO:0000313" key="11">
    <source>
        <dbReference type="Proteomes" id="UP000265515"/>
    </source>
</evidence>
<dbReference type="Gramene" id="GBG66339">
    <property type="protein sequence ID" value="GBG66339"/>
    <property type="gene ID" value="CBR_g58829"/>
</dbReference>
<keyword evidence="5 7" id="KW-0472">Membrane</keyword>
<comment type="caution">
    <text evidence="10">The sequence shown here is derived from an EMBL/GenBank/DDBJ whole genome shotgun (WGS) entry which is preliminary data.</text>
</comment>
<keyword evidence="7" id="KW-1133">Transmembrane helix</keyword>
<organism evidence="10 11">
    <name type="scientific">Chara braunii</name>
    <name type="common">Braun's stonewort</name>
    <dbReference type="NCBI Taxonomy" id="69332"/>
    <lineage>
        <taxon>Eukaryota</taxon>
        <taxon>Viridiplantae</taxon>
        <taxon>Streptophyta</taxon>
        <taxon>Charophyceae</taxon>
        <taxon>Charales</taxon>
        <taxon>Characeae</taxon>
        <taxon>Chara</taxon>
    </lineage>
</organism>
<evidence type="ECO:0000259" key="9">
    <source>
        <dbReference type="PROSITE" id="PS51847"/>
    </source>
</evidence>
<dbReference type="Gene3D" id="2.60.40.150">
    <property type="entry name" value="C2 domain"/>
    <property type="match status" value="1"/>
</dbReference>
<dbReference type="PROSITE" id="PS50004">
    <property type="entry name" value="C2"/>
    <property type="match status" value="1"/>
</dbReference>
<feature type="domain" description="C2" evidence="8">
    <location>
        <begin position="296"/>
        <end position="413"/>
    </location>
</feature>
<evidence type="ECO:0000256" key="4">
    <source>
        <dbReference type="ARBA" id="ARBA00023121"/>
    </source>
</evidence>
<dbReference type="OMA" id="GERHEIW"/>
<accession>A0A388K8J4</accession>
<feature type="compositionally biased region" description="Basic residues" evidence="6">
    <location>
        <begin position="846"/>
        <end position="856"/>
    </location>
</feature>
<dbReference type="InterPro" id="IPR035892">
    <property type="entry name" value="C2_domain_sf"/>
</dbReference>
<dbReference type="InterPro" id="IPR052847">
    <property type="entry name" value="Ext_Synaptotagmin/KAHRP-like"/>
</dbReference>
<dbReference type="GO" id="GO:0016020">
    <property type="term" value="C:membrane"/>
    <property type="evidence" value="ECO:0007669"/>
    <property type="project" value="UniProtKB-SubCell"/>
</dbReference>